<organism evidence="1 2">
    <name type="scientific">Mycobacterium adipatum</name>
    <dbReference type="NCBI Taxonomy" id="1682113"/>
    <lineage>
        <taxon>Bacteria</taxon>
        <taxon>Bacillati</taxon>
        <taxon>Actinomycetota</taxon>
        <taxon>Actinomycetes</taxon>
        <taxon>Mycobacteriales</taxon>
        <taxon>Mycobacteriaceae</taxon>
        <taxon>Mycobacterium</taxon>
    </lineage>
</organism>
<evidence type="ECO:0000313" key="1">
    <source>
        <dbReference type="EMBL" id="ANE78612.1"/>
    </source>
</evidence>
<dbReference type="RefSeq" id="WP_036376236.1">
    <property type="nucleotide sequence ID" value="NZ_CP015596.1"/>
</dbReference>
<reference evidence="1 2" key="1">
    <citation type="submission" date="2016-05" db="EMBL/GenBank/DDBJ databases">
        <title>Complete genome sequence of a phthalic acid esters degrading Mycobacterium sp. YC-RL4.</title>
        <authorList>
            <person name="Ren L."/>
            <person name="Fan S."/>
            <person name="Ruth N."/>
            <person name="Jia Y."/>
            <person name="Wang J."/>
            <person name="Qiao C."/>
        </authorList>
    </citation>
    <scope>NUCLEOTIDE SEQUENCE [LARGE SCALE GENOMIC DNA]</scope>
    <source>
        <strain evidence="1 2">YC-RL4</strain>
    </source>
</reference>
<accession>A0A172UHG6</accession>
<gene>
    <name evidence="1" type="ORF">A7U43_03995</name>
</gene>
<dbReference type="Gene3D" id="1.10.8.1060">
    <property type="entry name" value="Corynebacterium glutamicum thioredoxin-dependent arsenate reductase, N-terminal domain"/>
    <property type="match status" value="1"/>
</dbReference>
<dbReference type="AlphaFoldDB" id="A0A172UHG6"/>
<sequence length="70" mass="7927">MSAVAEQTLLMEITGTLVQDFPGTTRVDIDAAVRRAYARFDASRIRDFVPLFVEKRARRDPRERCSAALV</sequence>
<keyword evidence="2" id="KW-1185">Reference proteome</keyword>
<dbReference type="EMBL" id="CP015596">
    <property type="protein sequence ID" value="ANE78612.1"/>
    <property type="molecule type" value="Genomic_DNA"/>
</dbReference>
<dbReference type="KEGG" id="madi:A7U43_03995"/>
<dbReference type="Proteomes" id="UP000077143">
    <property type="component" value="Chromosome"/>
</dbReference>
<protein>
    <submittedName>
        <fullName evidence="1">Uncharacterized protein</fullName>
    </submittedName>
</protein>
<evidence type="ECO:0000313" key="2">
    <source>
        <dbReference type="Proteomes" id="UP000077143"/>
    </source>
</evidence>
<dbReference type="NCBIfam" id="NF046112">
    <property type="entry name" value="MSMEG_6209_Nter"/>
    <property type="match status" value="1"/>
</dbReference>
<proteinExistence type="predicted"/>
<name>A0A172UHG6_9MYCO</name>